<comment type="pathway">
    <text evidence="1">Lipid metabolism.</text>
</comment>
<dbReference type="STRING" id="996342.SAMN05443551_1423"/>
<evidence type="ECO:0000313" key="12">
    <source>
        <dbReference type="Proteomes" id="UP000184221"/>
    </source>
</evidence>
<name>A0A1M5QNK3_9RHOB</name>
<comment type="catalytic activity">
    <reaction evidence="10">
        <text>a (3R)-hydroxyacyl-[ACP] + L-ornithine = a lyso-ornithine lipid + holo-[ACP] + H(+)</text>
        <dbReference type="Rhea" id="RHEA:20633"/>
        <dbReference type="Rhea" id="RHEA-COMP:9685"/>
        <dbReference type="Rhea" id="RHEA-COMP:9945"/>
        <dbReference type="ChEBI" id="CHEBI:15378"/>
        <dbReference type="ChEBI" id="CHEBI:46911"/>
        <dbReference type="ChEBI" id="CHEBI:64479"/>
        <dbReference type="ChEBI" id="CHEBI:78827"/>
        <dbReference type="ChEBI" id="CHEBI:138482"/>
        <dbReference type="EC" id="2.3.2.30"/>
    </reaction>
    <physiologicalReaction direction="left-to-right" evidence="10">
        <dbReference type="Rhea" id="RHEA:20634"/>
    </physiologicalReaction>
</comment>
<dbReference type="EC" id="2.3.2.30" evidence="7"/>
<dbReference type="InterPro" id="IPR016181">
    <property type="entry name" value="Acyl_CoA_acyltransferase"/>
</dbReference>
<evidence type="ECO:0000256" key="6">
    <source>
        <dbReference type="ARBA" id="ARBA00038095"/>
    </source>
</evidence>
<dbReference type="PANTHER" id="PTHR37323">
    <property type="entry name" value="GCN5-RELATED N-ACETYLTRANSFERASE"/>
    <property type="match status" value="1"/>
</dbReference>
<evidence type="ECO:0000256" key="3">
    <source>
        <dbReference type="ARBA" id="ARBA00022679"/>
    </source>
</evidence>
<evidence type="ECO:0000256" key="9">
    <source>
        <dbReference type="ARBA" id="ARBA00045724"/>
    </source>
</evidence>
<keyword evidence="5 11" id="KW-0012">Acyltransferase</keyword>
<dbReference type="SUPFAM" id="SSF55729">
    <property type="entry name" value="Acyl-CoA N-acyltransferases (Nat)"/>
    <property type="match status" value="1"/>
</dbReference>
<evidence type="ECO:0000256" key="8">
    <source>
        <dbReference type="ARBA" id="ARBA00039866"/>
    </source>
</evidence>
<sequence length="256" mass="27921">MLQDAPTLHVSLARSDSDLRAAQRLRYEVFIAELGGDGPDVDHDARLERDRFDAFADHLLLHDPLQSEGPTGGVVGVYRLLRRTQAEQAGGFYSDREFDLSTLTNSPRRVLELGRSCLHPDYRGGAALMALWKGLANYVTSHEIDVLFGVASFHGTDVVTLSNAISHLHHAYLARPENRVVSRTPDAVAILPENEVDRKAAMRDTPALIKSYLKIGGKIGQGAFVDHAFNTTDVCLILDTDALPGGAGSFAARPRP</sequence>
<dbReference type="InterPro" id="IPR052351">
    <property type="entry name" value="Ornithine_N-alpha-AT"/>
</dbReference>
<dbReference type="GO" id="GO:0006629">
    <property type="term" value="P:lipid metabolic process"/>
    <property type="evidence" value="ECO:0007669"/>
    <property type="project" value="UniProtKB-KW"/>
</dbReference>
<evidence type="ECO:0000256" key="4">
    <source>
        <dbReference type="ARBA" id="ARBA00023098"/>
    </source>
</evidence>
<dbReference type="OrthoDB" id="9787072at2"/>
<comment type="function">
    <text evidence="9">Catalyzes the first step in the biosynthesis of ornithine lipids, which are phosphorus-free membrane lipids. Catalyzes the 3-hydroxyacyl-acyl carrier protein-dependent acylation of ornithine to form lyso-ornithine lipid (LOL).</text>
</comment>
<evidence type="ECO:0000256" key="5">
    <source>
        <dbReference type="ARBA" id="ARBA00023315"/>
    </source>
</evidence>
<evidence type="ECO:0000313" key="11">
    <source>
        <dbReference type="EMBL" id="SHH15399.1"/>
    </source>
</evidence>
<dbReference type="GO" id="GO:0043810">
    <property type="term" value="F:ornithine-acyl [acyl carrier protein] N-acyltransferase activity"/>
    <property type="evidence" value="ECO:0007669"/>
    <property type="project" value="UniProtKB-EC"/>
</dbReference>
<reference evidence="11 12" key="1">
    <citation type="submission" date="2016-11" db="EMBL/GenBank/DDBJ databases">
        <authorList>
            <person name="Jaros S."/>
            <person name="Januszkiewicz K."/>
            <person name="Wedrychowicz H."/>
        </authorList>
    </citation>
    <scope>NUCLEOTIDE SEQUENCE [LARGE SCALE GENOMIC DNA]</scope>
    <source>
        <strain evidence="11 12">DSM 29431</strain>
    </source>
</reference>
<accession>A0A1M5QNK3</accession>
<evidence type="ECO:0000256" key="2">
    <source>
        <dbReference type="ARBA" id="ARBA00022516"/>
    </source>
</evidence>
<dbReference type="Gene3D" id="3.40.630.30">
    <property type="match status" value="1"/>
</dbReference>
<dbReference type="RefSeq" id="WP_072776825.1">
    <property type="nucleotide sequence ID" value="NZ_FQXC01000002.1"/>
</dbReference>
<keyword evidence="2" id="KW-0444">Lipid biosynthesis</keyword>
<evidence type="ECO:0000256" key="10">
    <source>
        <dbReference type="ARBA" id="ARBA00047785"/>
    </source>
</evidence>
<keyword evidence="4" id="KW-0443">Lipid metabolism</keyword>
<proteinExistence type="inferred from homology"/>
<gene>
    <name evidence="11" type="ORF">SAMN05443551_1423</name>
</gene>
<dbReference type="AlphaFoldDB" id="A0A1M5QNK3"/>
<keyword evidence="3 11" id="KW-0808">Transferase</keyword>
<comment type="similarity">
    <text evidence="6">Belongs to the acetyltransferase family. OlsB subfamily.</text>
</comment>
<evidence type="ECO:0000256" key="1">
    <source>
        <dbReference type="ARBA" id="ARBA00005189"/>
    </source>
</evidence>
<dbReference type="Pfam" id="PF13444">
    <property type="entry name" value="Acetyltransf_5"/>
    <property type="match status" value="1"/>
</dbReference>
<dbReference type="EMBL" id="FQXC01000002">
    <property type="protein sequence ID" value="SHH15399.1"/>
    <property type="molecule type" value="Genomic_DNA"/>
</dbReference>
<protein>
    <recommendedName>
        <fullName evidence="8">L-ornithine N(alpha)-acyltransferase</fullName>
        <ecNumber evidence="7">2.3.2.30</ecNumber>
    </recommendedName>
</protein>
<dbReference type="Proteomes" id="UP000184221">
    <property type="component" value="Unassembled WGS sequence"/>
</dbReference>
<evidence type="ECO:0000256" key="7">
    <source>
        <dbReference type="ARBA" id="ARBA00039058"/>
    </source>
</evidence>
<organism evidence="11 12">
    <name type="scientific">Marivita hallyeonensis</name>
    <dbReference type="NCBI Taxonomy" id="996342"/>
    <lineage>
        <taxon>Bacteria</taxon>
        <taxon>Pseudomonadati</taxon>
        <taxon>Pseudomonadota</taxon>
        <taxon>Alphaproteobacteria</taxon>
        <taxon>Rhodobacterales</taxon>
        <taxon>Roseobacteraceae</taxon>
        <taxon>Marivita</taxon>
    </lineage>
</organism>
<dbReference type="PANTHER" id="PTHR37323:SF1">
    <property type="entry name" value="L-ORNITHINE N(ALPHA)-ACYLTRANSFERASE"/>
    <property type="match status" value="1"/>
</dbReference>
<keyword evidence="12" id="KW-1185">Reference proteome</keyword>